<reference evidence="2" key="1">
    <citation type="submission" date="2019-02" db="EMBL/GenBank/DDBJ databases">
        <title>Draft genome sequence of Enterococcus sp. Gos25-1.</title>
        <authorList>
            <person name="Tanaka N."/>
            <person name="Shiwa Y."/>
            <person name="Fujita N."/>
        </authorList>
    </citation>
    <scope>NUCLEOTIDE SEQUENCE [LARGE SCALE GENOMIC DNA]</scope>
    <source>
        <strain evidence="2">Gos25-1</strain>
    </source>
</reference>
<dbReference type="AlphaFoldDB" id="A0A4P5PBY4"/>
<dbReference type="OrthoDB" id="2189220at2"/>
<evidence type="ECO:0000313" key="1">
    <source>
        <dbReference type="EMBL" id="GCF95725.1"/>
    </source>
</evidence>
<gene>
    <name evidence="1" type="ORF">NRIC_36160</name>
</gene>
<evidence type="ECO:0000313" key="2">
    <source>
        <dbReference type="Proteomes" id="UP000290567"/>
    </source>
</evidence>
<proteinExistence type="predicted"/>
<dbReference type="RefSeq" id="WP_146624097.1">
    <property type="nucleotide sequence ID" value="NZ_BJCC01000037.1"/>
</dbReference>
<dbReference type="Proteomes" id="UP000290567">
    <property type="component" value="Unassembled WGS sequence"/>
</dbReference>
<organism evidence="1 2">
    <name type="scientific">Enterococcus florum</name>
    <dbReference type="NCBI Taxonomy" id="2480627"/>
    <lineage>
        <taxon>Bacteria</taxon>
        <taxon>Bacillati</taxon>
        <taxon>Bacillota</taxon>
        <taxon>Bacilli</taxon>
        <taxon>Lactobacillales</taxon>
        <taxon>Enterococcaceae</taxon>
        <taxon>Enterococcus</taxon>
    </lineage>
</organism>
<accession>A0A4P5PBY4</accession>
<dbReference type="EMBL" id="BJCC01000037">
    <property type="protein sequence ID" value="GCF95725.1"/>
    <property type="molecule type" value="Genomic_DNA"/>
</dbReference>
<name>A0A4P5PBY4_9ENTE</name>
<sequence length="71" mass="8482">MNYYESIGDLLLDLHADLQDIGDEIIWVYYDQEEKVIDYRYKASPDEKRPVPLQQQTIREMNASELFKSLQ</sequence>
<comment type="caution">
    <text evidence="1">The sequence shown here is derived from an EMBL/GenBank/DDBJ whole genome shotgun (WGS) entry which is preliminary data.</text>
</comment>
<protein>
    <submittedName>
        <fullName evidence="1">Uncharacterized protein</fullName>
    </submittedName>
</protein>
<keyword evidence="2" id="KW-1185">Reference proteome</keyword>